<evidence type="ECO:0000256" key="1">
    <source>
        <dbReference type="SAM" id="MobiDB-lite"/>
    </source>
</evidence>
<evidence type="ECO:0000313" key="3">
    <source>
        <dbReference type="Proteomes" id="UP001324427"/>
    </source>
</evidence>
<evidence type="ECO:0000313" key="2">
    <source>
        <dbReference type="EMBL" id="KAK4544061.1"/>
    </source>
</evidence>
<comment type="caution">
    <text evidence="2">The sequence shown here is derived from an EMBL/GenBank/DDBJ whole genome shotgun (WGS) entry which is preliminary data.</text>
</comment>
<dbReference type="Proteomes" id="UP001324427">
    <property type="component" value="Unassembled WGS sequence"/>
</dbReference>
<feature type="compositionally biased region" description="Polar residues" evidence="1">
    <location>
        <begin position="17"/>
        <end position="36"/>
    </location>
</feature>
<keyword evidence="3" id="KW-1185">Reference proteome</keyword>
<dbReference type="EMBL" id="JAVFHQ010000027">
    <property type="protein sequence ID" value="KAK4544061.1"/>
    <property type="molecule type" value="Genomic_DNA"/>
</dbReference>
<reference evidence="2 3" key="1">
    <citation type="submission" date="2021-11" db="EMBL/GenBank/DDBJ databases">
        <title>Black yeast isolated from Biological Soil Crust.</title>
        <authorList>
            <person name="Kurbessoian T."/>
        </authorList>
    </citation>
    <scope>NUCLEOTIDE SEQUENCE [LARGE SCALE GENOMIC DNA]</scope>
    <source>
        <strain evidence="2 3">CCFEE 5522</strain>
    </source>
</reference>
<accession>A0AAV9JG93</accession>
<feature type="region of interest" description="Disordered" evidence="1">
    <location>
        <begin position="1"/>
        <end position="39"/>
    </location>
</feature>
<feature type="compositionally biased region" description="Low complexity" evidence="1">
    <location>
        <begin position="1"/>
        <end position="16"/>
    </location>
</feature>
<sequence length="401" mass="45280">MDWSPTTLPDAAPLPTQRESAVNQDSGTTSTKSTYDADTPKACTAEELLVYPTRAEKTDHGFRFETSKGVYTTNSGHRAQWKPAKVDEELQKHMLKEFREDEHEETGATGVVSVIYIGDLNLFVHGFTHVHKAHDAVRVPTDSELLIGILHDRSDWLVWRSKATKYFRRVCRILELLFGGQGVTYTCKEEQVQHKLVCDIPLAVLRTGIKFAEDLMAQDPWGVDPSSPEWQGTSPLKLLSQKHLDRIIQSSRSLEEETVIDKIVRWRQCFQLPSYTYRNLRLASACLTHDEGLELDRLRMESPWLIGKPGPPDIEVKSEDGELPAGLKTSDMVRILDYKLKTGSTEVLYEAVRSTGATEWRSLGCLVDEGCAGSVIHFLAFCAHTRSVQGQRQCVEQRRKP</sequence>
<dbReference type="AlphaFoldDB" id="A0AAV9JG93"/>
<name>A0AAV9JG93_9PEZI</name>
<protein>
    <submittedName>
        <fullName evidence="2">Uncharacterized protein</fullName>
    </submittedName>
</protein>
<organism evidence="2 3">
    <name type="scientific">Oleoguttula mirabilis</name>
    <dbReference type="NCBI Taxonomy" id="1507867"/>
    <lineage>
        <taxon>Eukaryota</taxon>
        <taxon>Fungi</taxon>
        <taxon>Dikarya</taxon>
        <taxon>Ascomycota</taxon>
        <taxon>Pezizomycotina</taxon>
        <taxon>Dothideomycetes</taxon>
        <taxon>Dothideomycetidae</taxon>
        <taxon>Mycosphaerellales</taxon>
        <taxon>Teratosphaeriaceae</taxon>
        <taxon>Oleoguttula</taxon>
    </lineage>
</organism>
<proteinExistence type="predicted"/>
<gene>
    <name evidence="2" type="ORF">LTR36_004559</name>
</gene>